<dbReference type="VEuPathDB" id="FungiDB:UMAG_11847"/>
<gene>
    <name evidence="2" type="ORF">UMAG_11847</name>
</gene>
<dbReference type="GeneID" id="23567676"/>
<organism evidence="2 3">
    <name type="scientific">Mycosarcoma maydis</name>
    <name type="common">Corn smut fungus</name>
    <name type="synonym">Ustilago maydis</name>
    <dbReference type="NCBI Taxonomy" id="5270"/>
    <lineage>
        <taxon>Eukaryota</taxon>
        <taxon>Fungi</taxon>
        <taxon>Dikarya</taxon>
        <taxon>Basidiomycota</taxon>
        <taxon>Ustilaginomycotina</taxon>
        <taxon>Ustilaginomycetes</taxon>
        <taxon>Ustilaginales</taxon>
        <taxon>Ustilaginaceae</taxon>
        <taxon>Mycosarcoma</taxon>
    </lineage>
</organism>
<dbReference type="OrthoDB" id="120976at2759"/>
<sequence length="326" mass="35584">MAWPAVSSPLGHHLVLNELSLESNDIDNSDGALLRLVRAGVRSTLQSLKLVLLVSSSLLHGAGARGNLACAHPSRHHQLTVSAAHFIADFMSDSQRCKGLTLPDLNGNNIVTAIVGWFAFDGGQVPSKTSQHMLQAYDYSSRPYFGETRHPNRQLNKVGVVGVWRQRDSQEEMKRVICIRRRYASSPTEDIYSSSSGRRNADRRDLPSSASEREAPREVACHVTSIGVTLDERVSDFEKASELDAGISQSSAKDVLSKSLADNADPNVGCKFAAFDVVSAVSSIDTWVLGEKAEPRNQSHGQEKAASSRRDSSMHYQSTVFTLYAS</sequence>
<feature type="region of interest" description="Disordered" evidence="1">
    <location>
        <begin position="188"/>
        <end position="218"/>
    </location>
</feature>
<dbReference type="RefSeq" id="XP_011387460.1">
    <property type="nucleotide sequence ID" value="XM_011389158.1"/>
</dbReference>
<feature type="region of interest" description="Disordered" evidence="1">
    <location>
        <begin position="292"/>
        <end position="313"/>
    </location>
</feature>
<reference evidence="2 3" key="1">
    <citation type="journal article" date="2006" name="Nature">
        <title>Insights from the genome of the biotrophic fungal plant pathogen Ustilago maydis.</title>
        <authorList>
            <person name="Kamper J."/>
            <person name="Kahmann R."/>
            <person name="Bolker M."/>
            <person name="Ma L.J."/>
            <person name="Brefort T."/>
            <person name="Saville B.J."/>
            <person name="Banuett F."/>
            <person name="Kronstad J.W."/>
            <person name="Gold S.E."/>
            <person name="Muller O."/>
            <person name="Perlin M.H."/>
            <person name="Wosten H.A."/>
            <person name="de Vries R."/>
            <person name="Ruiz-Herrera J."/>
            <person name="Reynaga-Pena C.G."/>
            <person name="Snetselaar K."/>
            <person name="McCann M."/>
            <person name="Perez-Martin J."/>
            <person name="Feldbrugge M."/>
            <person name="Basse C.W."/>
            <person name="Steinberg G."/>
            <person name="Ibeas J.I."/>
            <person name="Holloman W."/>
            <person name="Guzman P."/>
            <person name="Farman M."/>
            <person name="Stajich J.E."/>
            <person name="Sentandreu R."/>
            <person name="Gonzalez-Prieto J.M."/>
            <person name="Kennell J.C."/>
            <person name="Molina L."/>
            <person name="Schirawski J."/>
            <person name="Mendoza-Mendoza A."/>
            <person name="Greilinger D."/>
            <person name="Munch K."/>
            <person name="Rossel N."/>
            <person name="Scherer M."/>
            <person name="Vranes M."/>
            <person name="Ladendorf O."/>
            <person name="Vincon V."/>
            <person name="Fuchs U."/>
            <person name="Sandrock B."/>
            <person name="Meng S."/>
            <person name="Ho E.C."/>
            <person name="Cahill M.J."/>
            <person name="Boyce K.J."/>
            <person name="Klose J."/>
            <person name="Klosterman S.J."/>
            <person name="Deelstra H.J."/>
            <person name="Ortiz-Castellanos L."/>
            <person name="Li W."/>
            <person name="Sanchez-Alonso P."/>
            <person name="Schreier P.H."/>
            <person name="Hauser-Hahn I."/>
            <person name="Vaupel M."/>
            <person name="Koopmann E."/>
            <person name="Friedrich G."/>
            <person name="Voss H."/>
            <person name="Schluter T."/>
            <person name="Margolis J."/>
            <person name="Platt D."/>
            <person name="Swimmer C."/>
            <person name="Gnirke A."/>
            <person name="Chen F."/>
            <person name="Vysotskaia V."/>
            <person name="Mannhaupt G."/>
            <person name="Guldener U."/>
            <person name="Munsterkotter M."/>
            <person name="Haase D."/>
            <person name="Oesterheld M."/>
            <person name="Mewes H.W."/>
            <person name="Mauceli E.W."/>
            <person name="DeCaprio D."/>
            <person name="Wade C.M."/>
            <person name="Butler J."/>
            <person name="Young S."/>
            <person name="Jaffe D.B."/>
            <person name="Calvo S."/>
            <person name="Nusbaum C."/>
            <person name="Galagan J."/>
            <person name="Birren B.W."/>
        </authorList>
    </citation>
    <scope>NUCLEOTIDE SEQUENCE [LARGE SCALE GENOMIC DNA]</scope>
    <source>
        <strain evidence="3">DSM 14603 / FGSC 9021 / UM521</strain>
    </source>
</reference>
<keyword evidence="3" id="KW-1185">Reference proteome</keyword>
<evidence type="ECO:0000256" key="1">
    <source>
        <dbReference type="SAM" id="MobiDB-lite"/>
    </source>
</evidence>
<dbReference type="KEGG" id="uma:UMAG_11847"/>
<protein>
    <submittedName>
        <fullName evidence="2">Uncharacterized protein</fullName>
    </submittedName>
</protein>
<dbReference type="AlphaFoldDB" id="A0A0D1E668"/>
<dbReference type="Proteomes" id="UP000000561">
    <property type="component" value="Chromosome 2"/>
</dbReference>
<evidence type="ECO:0000313" key="3">
    <source>
        <dbReference type="Proteomes" id="UP000000561"/>
    </source>
</evidence>
<proteinExistence type="predicted"/>
<dbReference type="STRING" id="237631.A0A0D1E668"/>
<accession>A0A0D1E668</accession>
<dbReference type="InParanoid" id="A0A0D1E668"/>
<evidence type="ECO:0000313" key="2">
    <source>
        <dbReference type="EMBL" id="KIS71061.1"/>
    </source>
</evidence>
<name>A0A0D1E668_MYCMD</name>
<dbReference type="EMBL" id="CM003141">
    <property type="protein sequence ID" value="KIS71061.1"/>
    <property type="molecule type" value="Genomic_DNA"/>
</dbReference>
<feature type="compositionally biased region" description="Basic and acidic residues" evidence="1">
    <location>
        <begin position="199"/>
        <end position="218"/>
    </location>
</feature>
<feature type="compositionally biased region" description="Polar residues" evidence="1">
    <location>
        <begin position="188"/>
        <end position="198"/>
    </location>
</feature>